<comment type="caution">
    <text evidence="1">The sequence shown here is derived from an EMBL/GenBank/DDBJ whole genome shotgun (WGS) entry which is preliminary data.</text>
</comment>
<dbReference type="EMBL" id="JACHHY010000008">
    <property type="protein sequence ID" value="MBB5018306.1"/>
    <property type="molecule type" value="Genomic_DNA"/>
</dbReference>
<reference evidence="1 2" key="1">
    <citation type="submission" date="2020-08" db="EMBL/GenBank/DDBJ databases">
        <title>Genomic Encyclopedia of Type Strains, Phase IV (KMG-IV): sequencing the most valuable type-strain genomes for metagenomic binning, comparative biology and taxonomic classification.</title>
        <authorList>
            <person name="Goeker M."/>
        </authorList>
    </citation>
    <scope>NUCLEOTIDE SEQUENCE [LARGE SCALE GENOMIC DNA]</scope>
    <source>
        <strain evidence="1 2">DSM 27165</strain>
    </source>
</reference>
<sequence length="135" mass="13939">MIPLIVLGDKTTHGGTVITADTTSDINGKPMARVGDMVVCPLCKGVFPITTGSPDYLDPQGNGYARHNDETACGAKLIASQTLVGWRNPSTLGQDTGGPPPDIAKQAIATTTDSGLCLDCLLKATQSGSALVIRE</sequence>
<protein>
    <submittedName>
        <fullName evidence="1">Putative Zn-binding protein involved in type VI secretion</fullName>
    </submittedName>
</protein>
<dbReference type="InterPro" id="IPR008727">
    <property type="entry name" value="PAAR_motif"/>
</dbReference>
<accession>A0A840MP88</accession>
<name>A0A840MP88_9PROT</name>
<keyword evidence="2" id="KW-1185">Reference proteome</keyword>
<dbReference type="Gene3D" id="2.60.200.60">
    <property type="match status" value="1"/>
</dbReference>
<dbReference type="CDD" id="cd14744">
    <property type="entry name" value="PAAR_CT_2"/>
    <property type="match status" value="1"/>
</dbReference>
<dbReference type="Proteomes" id="UP000575898">
    <property type="component" value="Unassembled WGS sequence"/>
</dbReference>
<dbReference type="RefSeq" id="WP_184037392.1">
    <property type="nucleotide sequence ID" value="NZ_JACHHY010000008.1"/>
</dbReference>
<dbReference type="AlphaFoldDB" id="A0A840MP88"/>
<gene>
    <name evidence="1" type="ORF">HNQ59_001594</name>
</gene>
<dbReference type="Pfam" id="PF05488">
    <property type="entry name" value="PAAR_motif"/>
    <property type="match status" value="1"/>
</dbReference>
<proteinExistence type="predicted"/>
<evidence type="ECO:0000313" key="1">
    <source>
        <dbReference type="EMBL" id="MBB5018306.1"/>
    </source>
</evidence>
<evidence type="ECO:0000313" key="2">
    <source>
        <dbReference type="Proteomes" id="UP000575898"/>
    </source>
</evidence>
<organism evidence="1 2">
    <name type="scientific">Chitinivorax tropicus</name>
    <dbReference type="NCBI Taxonomy" id="714531"/>
    <lineage>
        <taxon>Bacteria</taxon>
        <taxon>Pseudomonadati</taxon>
        <taxon>Pseudomonadota</taxon>
        <taxon>Betaproteobacteria</taxon>
        <taxon>Chitinivorax</taxon>
    </lineage>
</organism>